<reference evidence="4 5" key="1">
    <citation type="journal article" date="2015" name="Plant Cell">
        <title>Oil accumulation by the oleaginous diatom Fistulifera solaris as revealed by the genome and transcriptome.</title>
        <authorList>
            <person name="Tanaka T."/>
            <person name="Maeda Y."/>
            <person name="Veluchamy A."/>
            <person name="Tanaka M."/>
            <person name="Abida H."/>
            <person name="Marechal E."/>
            <person name="Bowler C."/>
            <person name="Muto M."/>
            <person name="Sunaga Y."/>
            <person name="Tanaka M."/>
            <person name="Yoshino T."/>
            <person name="Taniguchi T."/>
            <person name="Fukuda Y."/>
            <person name="Nemoto M."/>
            <person name="Matsumoto M."/>
            <person name="Wong P.S."/>
            <person name="Aburatani S."/>
            <person name="Fujibuchi W."/>
        </authorList>
    </citation>
    <scope>NUCLEOTIDE SEQUENCE [LARGE SCALE GENOMIC DNA]</scope>
    <source>
        <strain evidence="4 5">JPCC DA0580</strain>
    </source>
</reference>
<dbReference type="Proteomes" id="UP000198406">
    <property type="component" value="Unassembled WGS sequence"/>
</dbReference>
<keyword evidence="3" id="KW-0732">Signal</keyword>
<feature type="signal peptide" evidence="3">
    <location>
        <begin position="1"/>
        <end position="17"/>
    </location>
</feature>
<comment type="caution">
    <text evidence="4">The sequence shown here is derived from an EMBL/GenBank/DDBJ whole genome shotgun (WGS) entry which is preliminary data.</text>
</comment>
<evidence type="ECO:0000256" key="1">
    <source>
        <dbReference type="SAM" id="MobiDB-lite"/>
    </source>
</evidence>
<proteinExistence type="predicted"/>
<gene>
    <name evidence="4" type="ORF">FisN_13Hh340</name>
</gene>
<feature type="compositionally biased region" description="Low complexity" evidence="1">
    <location>
        <begin position="161"/>
        <end position="225"/>
    </location>
</feature>
<organism evidence="4 5">
    <name type="scientific">Fistulifera solaris</name>
    <name type="common">Oleaginous diatom</name>
    <dbReference type="NCBI Taxonomy" id="1519565"/>
    <lineage>
        <taxon>Eukaryota</taxon>
        <taxon>Sar</taxon>
        <taxon>Stramenopiles</taxon>
        <taxon>Ochrophyta</taxon>
        <taxon>Bacillariophyta</taxon>
        <taxon>Bacillariophyceae</taxon>
        <taxon>Bacillariophycidae</taxon>
        <taxon>Naviculales</taxon>
        <taxon>Naviculaceae</taxon>
        <taxon>Fistulifera</taxon>
    </lineage>
</organism>
<feature type="transmembrane region" description="Helical" evidence="2">
    <location>
        <begin position="489"/>
        <end position="509"/>
    </location>
</feature>
<keyword evidence="2" id="KW-0812">Transmembrane</keyword>
<sequence length="525" mass="57532">MKFVAGIIAALFASSEAHRIGNKKVDARKLMASAVQVDPQTLRKLQNNNNENAFQLTNAHSIRFSSCTSLTTSSPNDEILFGDLIQYTKKGQIVAEKSYVLFNVCETESCGYYSNSDPLFMVDLGTYMASMVDYMPQQHQEYCRACEGAQDYCQNNGANQDAAQANEGQDQQAEGQQEGEQQQANEGQQEGAEQQAEGQQQEGAEQQAEGQQEGQQEGAEQQAEGGQRKLQNNNNNNFEVIECNVCEARNCWANNNNADQQQAEAEEGYVAVNDENIVAWVEGIAGCQQTASYWDAYPLYAGWICNAAGTGVEIGIFLDDQCSIYTSTKNYKNVVGQDSSELFYNSQDVVTYPFMNALSCGNQVQYITPEEYANMQANGNNANNADNGNGEASQMCRELMNGQAISVDDCNADGQEDQVDNEIEGDEAAGYAWYKYLITSENSANNQAVCKILQTMEGEYTVVYNGNEKHGSGSFYDYSTKSGFQKRKGLFITFIVLGVVAIVAGIFVVQGSNGSKGKRGDSLLQ</sequence>
<feature type="chain" id="PRO_5013300895" evidence="3">
    <location>
        <begin position="18"/>
        <end position="525"/>
    </location>
</feature>
<protein>
    <submittedName>
        <fullName evidence="4">Uncharacterized protein</fullName>
    </submittedName>
</protein>
<evidence type="ECO:0000256" key="3">
    <source>
        <dbReference type="SAM" id="SignalP"/>
    </source>
</evidence>
<keyword evidence="2" id="KW-0472">Membrane</keyword>
<keyword evidence="2" id="KW-1133">Transmembrane helix</keyword>
<evidence type="ECO:0000256" key="2">
    <source>
        <dbReference type="SAM" id="Phobius"/>
    </source>
</evidence>
<dbReference type="InParanoid" id="A0A1Z5KML9"/>
<evidence type="ECO:0000313" key="5">
    <source>
        <dbReference type="Proteomes" id="UP000198406"/>
    </source>
</evidence>
<evidence type="ECO:0000313" key="4">
    <source>
        <dbReference type="EMBL" id="GAX27573.1"/>
    </source>
</evidence>
<name>A0A1Z5KML9_FISSO</name>
<dbReference type="OrthoDB" id="42011at2759"/>
<dbReference type="EMBL" id="BDSP01000259">
    <property type="protein sequence ID" value="GAX27573.1"/>
    <property type="molecule type" value="Genomic_DNA"/>
</dbReference>
<dbReference type="AlphaFoldDB" id="A0A1Z5KML9"/>
<accession>A0A1Z5KML9</accession>
<feature type="region of interest" description="Disordered" evidence="1">
    <location>
        <begin position="161"/>
        <end position="233"/>
    </location>
</feature>
<keyword evidence="5" id="KW-1185">Reference proteome</keyword>